<name>S7TA89_DESML</name>
<dbReference type="PATRIC" id="fig|1121405.3.peg.4043"/>
<dbReference type="InterPro" id="IPR050472">
    <property type="entry name" value="Anth_synth/Amidotransfase"/>
</dbReference>
<dbReference type="InterPro" id="IPR006221">
    <property type="entry name" value="TrpG/PapA_dom"/>
</dbReference>
<proteinExistence type="predicted"/>
<dbReference type="GO" id="GO:0004049">
    <property type="term" value="F:anthranilate synthase activity"/>
    <property type="evidence" value="ECO:0007669"/>
    <property type="project" value="TreeGrafter"/>
</dbReference>
<keyword evidence="4" id="KW-1185">Reference proteome</keyword>
<dbReference type="GO" id="GO:0005829">
    <property type="term" value="C:cytosol"/>
    <property type="evidence" value="ECO:0007669"/>
    <property type="project" value="TreeGrafter"/>
</dbReference>
<reference evidence="3 4" key="1">
    <citation type="journal article" date="2013" name="Genome Announc.">
        <title>Draft genome sequences for three mercury-methylating, sulfate-reducing bacteria.</title>
        <authorList>
            <person name="Brown S.D."/>
            <person name="Hurt R.A.Jr."/>
            <person name="Gilmour C.C."/>
            <person name="Elias D.A."/>
        </authorList>
    </citation>
    <scope>NUCLEOTIDE SEQUENCE [LARGE SCALE GENOMIC DNA]</scope>
    <source>
        <strain evidence="3 4">DSM 2059</strain>
    </source>
</reference>
<evidence type="ECO:0000313" key="4">
    <source>
        <dbReference type="Proteomes" id="UP000014977"/>
    </source>
</evidence>
<dbReference type="CDD" id="cd01743">
    <property type="entry name" value="GATase1_Anthranilate_Synthase"/>
    <property type="match status" value="1"/>
</dbReference>
<keyword evidence="1 3" id="KW-0315">Glutamine amidotransferase</keyword>
<gene>
    <name evidence="3" type="ORF">dsmv_3491</name>
</gene>
<evidence type="ECO:0000313" key="3">
    <source>
        <dbReference type="EMBL" id="EPR34032.1"/>
    </source>
</evidence>
<dbReference type="AlphaFoldDB" id="S7TA89"/>
<comment type="caution">
    <text evidence="3">The sequence shown here is derived from an EMBL/GenBank/DDBJ whole genome shotgun (WGS) entry which is preliminary data.</text>
</comment>
<protein>
    <submittedName>
        <fullName evidence="3">Glutamine amidotransferase of anthranilate synthase</fullName>
    </submittedName>
</protein>
<dbReference type="GO" id="GO:0000162">
    <property type="term" value="P:L-tryptophan biosynthetic process"/>
    <property type="evidence" value="ECO:0007669"/>
    <property type="project" value="TreeGrafter"/>
</dbReference>
<dbReference type="STRING" id="897.B2D07_10565"/>
<dbReference type="EMBL" id="ATHJ01000125">
    <property type="protein sequence ID" value="EPR34032.1"/>
    <property type="molecule type" value="Genomic_DNA"/>
</dbReference>
<dbReference type="NCBIfam" id="TIGR00566">
    <property type="entry name" value="trpG_papA"/>
    <property type="match status" value="1"/>
</dbReference>
<dbReference type="PANTHER" id="PTHR43418">
    <property type="entry name" value="MULTIFUNCTIONAL TRYPTOPHAN BIOSYNTHESIS PROTEIN-RELATED"/>
    <property type="match status" value="1"/>
</dbReference>
<dbReference type="PRINTS" id="PR00097">
    <property type="entry name" value="ANTSNTHASEII"/>
</dbReference>
<dbReference type="InterPro" id="IPR017926">
    <property type="entry name" value="GATASE"/>
</dbReference>
<accession>S7TA89</accession>
<evidence type="ECO:0000256" key="1">
    <source>
        <dbReference type="ARBA" id="ARBA00022962"/>
    </source>
</evidence>
<dbReference type="PRINTS" id="PR00096">
    <property type="entry name" value="GATASE"/>
</dbReference>
<dbReference type="FunFam" id="3.40.50.880:FF:000003">
    <property type="entry name" value="Anthranilate synthase component II"/>
    <property type="match status" value="1"/>
</dbReference>
<dbReference type="GO" id="GO:0016740">
    <property type="term" value="F:transferase activity"/>
    <property type="evidence" value="ECO:0007669"/>
    <property type="project" value="UniProtKB-KW"/>
</dbReference>
<dbReference type="SUPFAM" id="SSF52317">
    <property type="entry name" value="Class I glutamine amidotransferase-like"/>
    <property type="match status" value="1"/>
</dbReference>
<dbReference type="eggNOG" id="COG0512">
    <property type="taxonomic scope" value="Bacteria"/>
</dbReference>
<organism evidence="3 4">
    <name type="scientific">Desulfococcus multivorans DSM 2059</name>
    <dbReference type="NCBI Taxonomy" id="1121405"/>
    <lineage>
        <taxon>Bacteria</taxon>
        <taxon>Pseudomonadati</taxon>
        <taxon>Thermodesulfobacteriota</taxon>
        <taxon>Desulfobacteria</taxon>
        <taxon>Desulfobacterales</taxon>
        <taxon>Desulfococcaceae</taxon>
        <taxon>Desulfococcus</taxon>
    </lineage>
</organism>
<evidence type="ECO:0000259" key="2">
    <source>
        <dbReference type="Pfam" id="PF00117"/>
    </source>
</evidence>
<keyword evidence="3" id="KW-0808">Transferase</keyword>
<dbReference type="OrthoDB" id="9786812at2"/>
<dbReference type="RefSeq" id="WP_020878624.1">
    <property type="nucleotide sequence ID" value="NZ_ATHJ01000125.1"/>
</dbReference>
<sequence>MLIMIDNYDSFTYNLVQYLEGLGMPVRVFRNDQVTLAEIQRLNPAGIVISPGPGRPGTAGVSMDVIRALSGKIPILGVCLGHQSIAEAMGGNIVPAKRLMHGKTSTITADGRMLYHGINQPFQAMRYHSLAVCRKTLPDCLVVTCESEDGEIMGIRHREHPTEGIQFHPESIMTPVGKRLLRNFLRFSVDGAGRS</sequence>
<dbReference type="PROSITE" id="PS51273">
    <property type="entry name" value="GATASE_TYPE_1"/>
    <property type="match status" value="1"/>
</dbReference>
<dbReference type="Pfam" id="PF00117">
    <property type="entry name" value="GATase"/>
    <property type="match status" value="1"/>
</dbReference>
<dbReference type="Gene3D" id="3.40.50.880">
    <property type="match status" value="1"/>
</dbReference>
<dbReference type="InterPro" id="IPR029062">
    <property type="entry name" value="Class_I_gatase-like"/>
</dbReference>
<dbReference type="Proteomes" id="UP000014977">
    <property type="component" value="Unassembled WGS sequence"/>
</dbReference>
<dbReference type="PRINTS" id="PR00099">
    <property type="entry name" value="CPSGATASE"/>
</dbReference>
<dbReference type="PANTHER" id="PTHR43418:SF4">
    <property type="entry name" value="MULTIFUNCTIONAL TRYPTOPHAN BIOSYNTHESIS PROTEIN"/>
    <property type="match status" value="1"/>
</dbReference>
<feature type="domain" description="Glutamine amidotransferase" evidence="2">
    <location>
        <begin position="4"/>
        <end position="185"/>
    </location>
</feature>